<evidence type="ECO:0000313" key="5">
    <source>
        <dbReference type="EMBL" id="GAB46364.1"/>
    </source>
</evidence>
<comment type="similarity">
    <text evidence="2">Belongs to the amidase family.</text>
</comment>
<dbReference type="GeneID" id="32687016"/>
<dbReference type="PANTHER" id="PTHR11895:SF7">
    <property type="entry name" value="GLUTAMYL-TRNA(GLN) AMIDOTRANSFERASE SUBUNIT A, MITOCHONDRIAL"/>
    <property type="match status" value="1"/>
</dbReference>
<dbReference type="EC" id="3.5.1.4" evidence="3"/>
<keyword evidence="6" id="KW-1185">Reference proteome</keyword>
<dbReference type="Proteomes" id="UP000004881">
    <property type="component" value="Unassembled WGS sequence"/>
</dbReference>
<evidence type="ECO:0000259" key="4">
    <source>
        <dbReference type="Pfam" id="PF01425"/>
    </source>
</evidence>
<organism evidence="5 6">
    <name type="scientific">Gordonia terrae NBRC 100016</name>
    <dbReference type="NCBI Taxonomy" id="1089454"/>
    <lineage>
        <taxon>Bacteria</taxon>
        <taxon>Bacillati</taxon>
        <taxon>Actinomycetota</taxon>
        <taxon>Actinomycetes</taxon>
        <taxon>Mycobacteriales</taxon>
        <taxon>Gordoniaceae</taxon>
        <taxon>Gordonia</taxon>
    </lineage>
</organism>
<protein>
    <recommendedName>
        <fullName evidence="3">amidase</fullName>
        <ecNumber evidence="3">3.5.1.4</ecNumber>
    </recommendedName>
</protein>
<dbReference type="InterPro" id="IPR036928">
    <property type="entry name" value="AS_sf"/>
</dbReference>
<dbReference type="SUPFAM" id="SSF75304">
    <property type="entry name" value="Amidase signature (AS) enzymes"/>
    <property type="match status" value="1"/>
</dbReference>
<dbReference type="RefSeq" id="WP_004023258.1">
    <property type="nucleotide sequence ID" value="NZ_BAFD01000115.1"/>
</dbReference>
<comment type="caution">
    <text evidence="5">The sequence shown here is derived from an EMBL/GenBank/DDBJ whole genome shotgun (WGS) entry which is preliminary data.</text>
</comment>
<reference evidence="5 6" key="1">
    <citation type="submission" date="2012-02" db="EMBL/GenBank/DDBJ databases">
        <title>Whole genome shotgun sequence of Gordonia terrae NBRC 100016.</title>
        <authorList>
            <person name="Takarada H."/>
            <person name="Hosoyama A."/>
            <person name="Tsuchikane K."/>
            <person name="Katsumata H."/>
            <person name="Yamazaki S."/>
            <person name="Fujita N."/>
        </authorList>
    </citation>
    <scope>NUCLEOTIDE SEQUENCE [LARGE SCALE GENOMIC DNA]</scope>
    <source>
        <strain evidence="5 6">NBRC 100016</strain>
    </source>
</reference>
<dbReference type="InterPro" id="IPR020556">
    <property type="entry name" value="Amidase_CS"/>
</dbReference>
<dbReference type="Gene3D" id="3.90.1300.10">
    <property type="entry name" value="Amidase signature (AS) domain"/>
    <property type="match status" value="1"/>
</dbReference>
<dbReference type="Pfam" id="PF01425">
    <property type="entry name" value="Amidase"/>
    <property type="match status" value="1"/>
</dbReference>
<evidence type="ECO:0000256" key="1">
    <source>
        <dbReference type="ARBA" id="ARBA00001311"/>
    </source>
</evidence>
<evidence type="ECO:0000256" key="2">
    <source>
        <dbReference type="ARBA" id="ARBA00009199"/>
    </source>
</evidence>
<gene>
    <name evidence="5" type="ORF">GOTRE_150_01070</name>
</gene>
<dbReference type="InterPro" id="IPR000120">
    <property type="entry name" value="Amidase"/>
</dbReference>
<comment type="catalytic activity">
    <reaction evidence="1">
        <text>a monocarboxylic acid amide + H2O = a monocarboxylate + NH4(+)</text>
        <dbReference type="Rhea" id="RHEA:12020"/>
        <dbReference type="ChEBI" id="CHEBI:15377"/>
        <dbReference type="ChEBI" id="CHEBI:28938"/>
        <dbReference type="ChEBI" id="CHEBI:35757"/>
        <dbReference type="ChEBI" id="CHEBI:83628"/>
        <dbReference type="EC" id="3.5.1.4"/>
    </reaction>
</comment>
<sequence>MTTVDNYRNMSATDIAAGVRRGDLSVVDIAKAALARVDAANPSLNALVHLDREQVLADARELDDEARARNFRGLLHGVPYTIKDLTEMKGLPFTMGFKPFADRTGRHDAAVVTRMRNSGGLFLGKTNTPEMGYYGGCDNNLFGPTHNPFAHGHTAGGSSGGASASVAAGMAPLAEGSDGAGSVRIPSSLCGTVGLKPTTGVIPQTLFAGRYNTWLFHGPITRTIDDNALMLDVLAGPDASDPLSLPPAPGPFLQPTDHDVRGLKVAWSRDLGTGQHVDPEVLRRCEEVLAALSDAGADVVESTPDWRPPSQAMWHSTWVPGFSTAYDLLDWRTMRGEVDDNLIEIMAEAERTTAVDVGRAEAERGLMWDNWTRFLERFDVLVSPTLTSPAFPLDQFAPDWLAGRTVREQILDWLLTYPFNMLGAPALTVPAGMTSEGKPVGFQIAGRHRAETTLLRVGRSIEKARPWAATYQAID</sequence>
<accession>A0ABQ0HKF1</accession>
<dbReference type="PANTHER" id="PTHR11895">
    <property type="entry name" value="TRANSAMIDASE"/>
    <property type="match status" value="1"/>
</dbReference>
<evidence type="ECO:0000313" key="6">
    <source>
        <dbReference type="Proteomes" id="UP000004881"/>
    </source>
</evidence>
<dbReference type="PROSITE" id="PS00571">
    <property type="entry name" value="AMIDASES"/>
    <property type="match status" value="1"/>
</dbReference>
<name>A0ABQ0HKF1_9ACTN</name>
<dbReference type="InterPro" id="IPR023631">
    <property type="entry name" value="Amidase_dom"/>
</dbReference>
<proteinExistence type="inferred from homology"/>
<evidence type="ECO:0000256" key="3">
    <source>
        <dbReference type="ARBA" id="ARBA00012922"/>
    </source>
</evidence>
<feature type="domain" description="Amidase" evidence="4">
    <location>
        <begin position="29"/>
        <end position="455"/>
    </location>
</feature>
<dbReference type="EMBL" id="BAFD01000115">
    <property type="protein sequence ID" value="GAB46364.1"/>
    <property type="molecule type" value="Genomic_DNA"/>
</dbReference>